<sequence length="86" mass="9873">MNTKTHIHESADSTLLAYGKEVRELLSNIPAESWSAEIWTMFGGYIIALKDLGHAPNLSNTYFSFKELLEFFEKVERIRRGDSPRP</sequence>
<dbReference type="RefSeq" id="WP_244821681.1">
    <property type="nucleotide sequence ID" value="NZ_CP112998.1"/>
</dbReference>
<evidence type="ECO:0000313" key="1">
    <source>
        <dbReference type="EMBL" id="WAC11768.1"/>
    </source>
</evidence>
<keyword evidence="2" id="KW-1185">Reference proteome</keyword>
<accession>A0A9E8N9E3</accession>
<dbReference type="AlphaFoldDB" id="A0A9E8N9E3"/>
<reference evidence="1" key="1">
    <citation type="submission" date="2022-11" db="EMBL/GenBank/DDBJ databases">
        <title>Dyadobacter pollutisoli sp. nov., isolated from plastic dumped soil.</title>
        <authorList>
            <person name="Kim J.M."/>
            <person name="Kim K.R."/>
            <person name="Lee J.K."/>
            <person name="Hao L."/>
            <person name="Jeon C.O."/>
        </authorList>
    </citation>
    <scope>NUCLEOTIDE SEQUENCE</scope>
    <source>
        <strain evidence="1">U1</strain>
    </source>
</reference>
<organism evidence="1 2">
    <name type="scientific">Dyadobacter pollutisoli</name>
    <dbReference type="NCBI Taxonomy" id="2910158"/>
    <lineage>
        <taxon>Bacteria</taxon>
        <taxon>Pseudomonadati</taxon>
        <taxon>Bacteroidota</taxon>
        <taxon>Cytophagia</taxon>
        <taxon>Cytophagales</taxon>
        <taxon>Spirosomataceae</taxon>
        <taxon>Dyadobacter</taxon>
    </lineage>
</organism>
<name>A0A9E8N9E3_9BACT</name>
<evidence type="ECO:0000313" key="2">
    <source>
        <dbReference type="Proteomes" id="UP001164653"/>
    </source>
</evidence>
<gene>
    <name evidence="1" type="ORF">ON006_29045</name>
</gene>
<protein>
    <submittedName>
        <fullName evidence="1">Uncharacterized protein</fullName>
    </submittedName>
</protein>
<dbReference type="KEGG" id="dpf:ON006_29045"/>
<dbReference type="Proteomes" id="UP001164653">
    <property type="component" value="Chromosome"/>
</dbReference>
<proteinExistence type="predicted"/>
<dbReference type="EMBL" id="CP112998">
    <property type="protein sequence ID" value="WAC11768.1"/>
    <property type="molecule type" value="Genomic_DNA"/>
</dbReference>